<sequence length="294" mass="32926">MSLSGAVAAQFKLILLEKCSGVGGHTRYCLEAGWPQLDARCVFHLFTAILGYLLIVIVSLGQIPLLFKILQTQKSCSYVTPIQVCLLVTAASSNVTYAVHRHFPISTWGEAIIQLTQYVIIMNLMFVYHGRHRNAIGFMLLYIPVMVVLLWPLVSPNTILMMKMISLPVAAFTKIPYIYRRHKQQEESPERSPPPPPPSSSLSSQLLVNLGSSGRLLTAVVDTRDFLMVLGYALDSLLDWLVTSQALRHRRREKLVAGREGREGEKLGRKGGGGVGRLGGLEEEKMERREERRR</sequence>
<keyword evidence="1" id="KW-0813">Transport</keyword>
<reference evidence="6" key="1">
    <citation type="submission" date="2025-08" db="UniProtKB">
        <authorList>
            <consortium name="RefSeq"/>
        </authorList>
    </citation>
    <scope>IDENTIFICATION</scope>
</reference>
<name>A0ABM1AAI0_APLCA</name>
<feature type="compositionally biased region" description="Basic and acidic residues" evidence="3">
    <location>
        <begin position="254"/>
        <end position="268"/>
    </location>
</feature>
<keyword evidence="4" id="KW-0812">Transmembrane</keyword>
<keyword evidence="4" id="KW-1133">Transmembrane helix</keyword>
<feature type="compositionally biased region" description="Gly residues" evidence="3">
    <location>
        <begin position="270"/>
        <end position="279"/>
    </location>
</feature>
<feature type="transmembrane region" description="Helical" evidence="4">
    <location>
        <begin position="42"/>
        <end position="66"/>
    </location>
</feature>
<evidence type="ECO:0000256" key="2">
    <source>
        <dbReference type="ARBA" id="ARBA00022737"/>
    </source>
</evidence>
<feature type="transmembrane region" description="Helical" evidence="4">
    <location>
        <begin position="135"/>
        <end position="154"/>
    </location>
</feature>
<evidence type="ECO:0000256" key="4">
    <source>
        <dbReference type="SAM" id="Phobius"/>
    </source>
</evidence>
<keyword evidence="2" id="KW-0677">Repeat</keyword>
<feature type="region of interest" description="Disordered" evidence="3">
    <location>
        <begin position="252"/>
        <end position="294"/>
    </location>
</feature>
<keyword evidence="5" id="KW-1185">Reference proteome</keyword>
<feature type="transmembrane region" description="Helical" evidence="4">
    <location>
        <begin position="111"/>
        <end position="128"/>
    </location>
</feature>
<dbReference type="RefSeq" id="XP_012943986.1">
    <property type="nucleotide sequence ID" value="XM_013088532.1"/>
</dbReference>
<dbReference type="Proteomes" id="UP000694888">
    <property type="component" value="Unplaced"/>
</dbReference>
<protein>
    <submittedName>
        <fullName evidence="6">Mannose-P-dolichol utilization defect 1 protein</fullName>
    </submittedName>
</protein>
<organism evidence="5 6">
    <name type="scientific">Aplysia californica</name>
    <name type="common">California sea hare</name>
    <dbReference type="NCBI Taxonomy" id="6500"/>
    <lineage>
        <taxon>Eukaryota</taxon>
        <taxon>Metazoa</taxon>
        <taxon>Spiralia</taxon>
        <taxon>Lophotrochozoa</taxon>
        <taxon>Mollusca</taxon>
        <taxon>Gastropoda</taxon>
        <taxon>Heterobranchia</taxon>
        <taxon>Euthyneura</taxon>
        <taxon>Tectipleura</taxon>
        <taxon>Aplysiida</taxon>
        <taxon>Aplysioidea</taxon>
        <taxon>Aplysiidae</taxon>
        <taxon>Aplysia</taxon>
    </lineage>
</organism>
<evidence type="ECO:0000256" key="3">
    <source>
        <dbReference type="SAM" id="MobiDB-lite"/>
    </source>
</evidence>
<gene>
    <name evidence="6" type="primary">LOC106013277</name>
</gene>
<accession>A0ABM1AAI0</accession>
<keyword evidence="4" id="KW-0472">Membrane</keyword>
<feature type="transmembrane region" description="Helical" evidence="4">
    <location>
        <begin position="78"/>
        <end position="99"/>
    </location>
</feature>
<dbReference type="PANTHER" id="PTHR12226:SF2">
    <property type="entry name" value="MANNOSE-P-DOLICHOL UTILIZATION DEFECT 1 PROTEIN"/>
    <property type="match status" value="1"/>
</dbReference>
<proteinExistence type="predicted"/>
<evidence type="ECO:0000313" key="6">
    <source>
        <dbReference type="RefSeq" id="XP_012943986.1"/>
    </source>
</evidence>
<dbReference type="InterPro" id="IPR016817">
    <property type="entry name" value="MannP-dilichol_defect-1"/>
</dbReference>
<evidence type="ECO:0000313" key="5">
    <source>
        <dbReference type="Proteomes" id="UP000694888"/>
    </source>
</evidence>
<evidence type="ECO:0000256" key="1">
    <source>
        <dbReference type="ARBA" id="ARBA00022448"/>
    </source>
</evidence>
<dbReference type="PANTHER" id="PTHR12226">
    <property type="entry name" value="MANNOSE-P-DOLICHOL UTILIZATION DEFECT 1 LEC35 -RELATED"/>
    <property type="match status" value="1"/>
</dbReference>
<feature type="region of interest" description="Disordered" evidence="3">
    <location>
        <begin position="183"/>
        <end position="204"/>
    </location>
</feature>
<feature type="compositionally biased region" description="Basic and acidic residues" evidence="3">
    <location>
        <begin position="280"/>
        <end position="294"/>
    </location>
</feature>
<dbReference type="GeneID" id="106013277"/>